<evidence type="ECO:0000256" key="5">
    <source>
        <dbReference type="PROSITE-ProRule" id="PRU00196"/>
    </source>
</evidence>
<evidence type="ECO:0000313" key="9">
    <source>
        <dbReference type="Proteomes" id="UP000261340"/>
    </source>
</evidence>
<dbReference type="Proteomes" id="UP000261340">
    <property type="component" value="Unplaced"/>
</dbReference>
<accession>A0A3Q0RZU5</accession>
<dbReference type="FunFam" id="3.10.250.10:FF:000003">
    <property type="entry name" value="Deleted in malignant brain tumors 1"/>
    <property type="match status" value="1"/>
</dbReference>
<dbReference type="InterPro" id="IPR001190">
    <property type="entry name" value="SRCR"/>
</dbReference>
<feature type="disulfide bond" evidence="5">
    <location>
        <begin position="44"/>
        <end position="108"/>
    </location>
</feature>
<dbReference type="Pfam" id="PF00530">
    <property type="entry name" value="SRCR"/>
    <property type="match status" value="1"/>
</dbReference>
<feature type="domain" description="SRCR" evidence="7">
    <location>
        <begin position="19"/>
        <end position="119"/>
    </location>
</feature>
<evidence type="ECO:0000313" key="8">
    <source>
        <dbReference type="Ensembl" id="ENSACIP00000015942.1"/>
    </source>
</evidence>
<dbReference type="InterPro" id="IPR036772">
    <property type="entry name" value="SRCR-like_dom_sf"/>
</dbReference>
<evidence type="ECO:0000256" key="2">
    <source>
        <dbReference type="ARBA" id="ARBA00022737"/>
    </source>
</evidence>
<dbReference type="PROSITE" id="PS50287">
    <property type="entry name" value="SRCR_2"/>
    <property type="match status" value="1"/>
</dbReference>
<dbReference type="STRING" id="61819.ENSACIP00000015942"/>
<dbReference type="PANTHER" id="PTHR48071">
    <property type="entry name" value="SRCR DOMAIN-CONTAINING PROTEIN"/>
    <property type="match status" value="1"/>
</dbReference>
<organism evidence="8 9">
    <name type="scientific">Amphilophus citrinellus</name>
    <name type="common">Midas cichlid</name>
    <name type="synonym">Cichlasoma citrinellum</name>
    <dbReference type="NCBI Taxonomy" id="61819"/>
    <lineage>
        <taxon>Eukaryota</taxon>
        <taxon>Metazoa</taxon>
        <taxon>Chordata</taxon>
        <taxon>Craniata</taxon>
        <taxon>Vertebrata</taxon>
        <taxon>Euteleostomi</taxon>
        <taxon>Actinopterygii</taxon>
        <taxon>Neopterygii</taxon>
        <taxon>Teleostei</taxon>
        <taxon>Neoteleostei</taxon>
        <taxon>Acanthomorphata</taxon>
        <taxon>Ovalentaria</taxon>
        <taxon>Cichlomorphae</taxon>
        <taxon>Cichliformes</taxon>
        <taxon>Cichlidae</taxon>
        <taxon>New World cichlids</taxon>
        <taxon>Cichlasomatinae</taxon>
        <taxon>Heroini</taxon>
        <taxon>Amphilophus</taxon>
    </lineage>
</organism>
<reference evidence="8" key="2">
    <citation type="submission" date="2025-09" db="UniProtKB">
        <authorList>
            <consortium name="Ensembl"/>
        </authorList>
    </citation>
    <scope>IDENTIFICATION</scope>
</reference>
<evidence type="ECO:0000259" key="7">
    <source>
        <dbReference type="PROSITE" id="PS50287"/>
    </source>
</evidence>
<dbReference type="GO" id="GO:0016020">
    <property type="term" value="C:membrane"/>
    <property type="evidence" value="ECO:0007669"/>
    <property type="project" value="InterPro"/>
</dbReference>
<dbReference type="SMART" id="SM00202">
    <property type="entry name" value="SR"/>
    <property type="match status" value="1"/>
</dbReference>
<dbReference type="PROSITE" id="PS00420">
    <property type="entry name" value="SRCR_1"/>
    <property type="match status" value="1"/>
</dbReference>
<dbReference type="AlphaFoldDB" id="A0A3Q0RZU5"/>
<evidence type="ECO:0000256" key="6">
    <source>
        <dbReference type="SAM" id="Phobius"/>
    </source>
</evidence>
<evidence type="ECO:0000256" key="3">
    <source>
        <dbReference type="ARBA" id="ARBA00023157"/>
    </source>
</evidence>
<name>A0A3Q0RZU5_AMPCI</name>
<keyword evidence="4" id="KW-0325">Glycoprotein</keyword>
<evidence type="ECO:0000256" key="4">
    <source>
        <dbReference type="ARBA" id="ARBA00023180"/>
    </source>
</evidence>
<sequence length="121" mass="13224">VLSWNLFFFFLLCFFVGMLRLVGGQHRCEGRVEIYLNSGWGTVCDDAWDLPDAQVVCRQVGCGIATAARGEAYFGPGTGTILLDNLKCRGTETSLQSCSHISWDVHNCNHSEDAGVTCSLS</sequence>
<keyword evidence="6" id="KW-1133">Transmembrane helix</keyword>
<dbReference type="SUPFAM" id="SSF56487">
    <property type="entry name" value="SRCR-like"/>
    <property type="match status" value="1"/>
</dbReference>
<proteinExistence type="predicted"/>
<keyword evidence="3 5" id="KW-1015">Disulfide bond</keyword>
<protein>
    <recommendedName>
        <fullName evidence="7">SRCR domain-containing protein</fullName>
    </recommendedName>
</protein>
<dbReference type="Ensembl" id="ENSACIT00000016361.1">
    <property type="protein sequence ID" value="ENSACIP00000015942.1"/>
    <property type="gene ID" value="ENSACIG00000012382.1"/>
</dbReference>
<evidence type="ECO:0000256" key="1">
    <source>
        <dbReference type="ARBA" id="ARBA00022729"/>
    </source>
</evidence>
<keyword evidence="1" id="KW-0732">Signal</keyword>
<feature type="transmembrane region" description="Helical" evidence="6">
    <location>
        <begin position="6"/>
        <end position="23"/>
    </location>
</feature>
<keyword evidence="6" id="KW-0812">Transmembrane</keyword>
<feature type="disulfide bond" evidence="5">
    <location>
        <begin position="57"/>
        <end position="118"/>
    </location>
</feature>
<dbReference type="OMA" id="DEWDIHD"/>
<dbReference type="PANTHER" id="PTHR48071:SF18">
    <property type="entry name" value="DELETED IN MALIGNANT BRAIN TUMORS 1 PROTEIN-RELATED"/>
    <property type="match status" value="1"/>
</dbReference>
<feature type="disulfide bond" evidence="5">
    <location>
        <begin position="88"/>
        <end position="98"/>
    </location>
</feature>
<keyword evidence="6" id="KW-0472">Membrane</keyword>
<dbReference type="GeneTree" id="ENSGT00950000183145"/>
<keyword evidence="9" id="KW-1185">Reference proteome</keyword>
<reference evidence="8" key="1">
    <citation type="submission" date="2025-08" db="UniProtKB">
        <authorList>
            <consortium name="Ensembl"/>
        </authorList>
    </citation>
    <scope>IDENTIFICATION</scope>
</reference>
<dbReference type="Gene3D" id="3.10.250.10">
    <property type="entry name" value="SRCR-like domain"/>
    <property type="match status" value="1"/>
</dbReference>
<keyword evidence="2" id="KW-0677">Repeat</keyword>
<dbReference type="PRINTS" id="PR00258">
    <property type="entry name" value="SPERACTRCPTR"/>
</dbReference>